<proteinExistence type="predicted"/>
<dbReference type="InterPro" id="IPR001810">
    <property type="entry name" value="F-box_dom"/>
</dbReference>
<dbReference type="PROSITE" id="PS50181">
    <property type="entry name" value="FBOX"/>
    <property type="match status" value="1"/>
</dbReference>
<evidence type="ECO:0000256" key="1">
    <source>
        <dbReference type="SAM" id="MobiDB-lite"/>
    </source>
</evidence>
<protein>
    <submittedName>
        <fullName evidence="3">OLC1v1019150C1</fullName>
    </submittedName>
</protein>
<dbReference type="InterPro" id="IPR017451">
    <property type="entry name" value="F-box-assoc_interact_dom"/>
</dbReference>
<gene>
    <name evidence="3" type="ORF">OLC1_LOCUS23722</name>
</gene>
<dbReference type="EMBL" id="OX459126">
    <property type="protein sequence ID" value="CAI9117699.1"/>
    <property type="molecule type" value="Genomic_DNA"/>
</dbReference>
<dbReference type="SUPFAM" id="SSF81383">
    <property type="entry name" value="F-box domain"/>
    <property type="match status" value="1"/>
</dbReference>
<keyword evidence="4" id="KW-1185">Reference proteome</keyword>
<dbReference type="Pfam" id="PF08268">
    <property type="entry name" value="FBA_3"/>
    <property type="match status" value="1"/>
</dbReference>
<dbReference type="InterPro" id="IPR013187">
    <property type="entry name" value="F-box-assoc_dom_typ3"/>
</dbReference>
<reference evidence="3" key="1">
    <citation type="submission" date="2023-03" db="EMBL/GenBank/DDBJ databases">
        <authorList>
            <person name="Julca I."/>
        </authorList>
    </citation>
    <scope>NUCLEOTIDE SEQUENCE</scope>
</reference>
<dbReference type="PANTHER" id="PTHR31672">
    <property type="entry name" value="BNACNNG10540D PROTEIN"/>
    <property type="match status" value="1"/>
</dbReference>
<evidence type="ECO:0000313" key="3">
    <source>
        <dbReference type="EMBL" id="CAI9117699.1"/>
    </source>
</evidence>
<dbReference type="AlphaFoldDB" id="A0AAV1EDD3"/>
<dbReference type="Proteomes" id="UP001161247">
    <property type="component" value="Chromosome 9"/>
</dbReference>
<organism evidence="3 4">
    <name type="scientific">Oldenlandia corymbosa var. corymbosa</name>
    <dbReference type="NCBI Taxonomy" id="529605"/>
    <lineage>
        <taxon>Eukaryota</taxon>
        <taxon>Viridiplantae</taxon>
        <taxon>Streptophyta</taxon>
        <taxon>Embryophyta</taxon>
        <taxon>Tracheophyta</taxon>
        <taxon>Spermatophyta</taxon>
        <taxon>Magnoliopsida</taxon>
        <taxon>eudicotyledons</taxon>
        <taxon>Gunneridae</taxon>
        <taxon>Pentapetalae</taxon>
        <taxon>asterids</taxon>
        <taxon>lamiids</taxon>
        <taxon>Gentianales</taxon>
        <taxon>Rubiaceae</taxon>
        <taxon>Rubioideae</taxon>
        <taxon>Spermacoceae</taxon>
        <taxon>Hedyotis-Oldenlandia complex</taxon>
        <taxon>Oldenlandia</taxon>
    </lineage>
</organism>
<name>A0AAV1EDD3_OLDCO</name>
<feature type="domain" description="F-box" evidence="2">
    <location>
        <begin position="33"/>
        <end position="79"/>
    </location>
</feature>
<evidence type="ECO:0000313" key="4">
    <source>
        <dbReference type="Proteomes" id="UP001161247"/>
    </source>
</evidence>
<feature type="compositionally biased region" description="Polar residues" evidence="1">
    <location>
        <begin position="1"/>
        <end position="20"/>
    </location>
</feature>
<dbReference type="Gene3D" id="1.20.1280.50">
    <property type="match status" value="1"/>
</dbReference>
<accession>A0AAV1EDD3</accession>
<dbReference type="CDD" id="cd22157">
    <property type="entry name" value="F-box_AtFBW1-like"/>
    <property type="match status" value="1"/>
</dbReference>
<dbReference type="PANTHER" id="PTHR31672:SF13">
    <property type="entry name" value="F-BOX PROTEIN CPR30-LIKE"/>
    <property type="match status" value="1"/>
</dbReference>
<dbReference type="SMART" id="SM00256">
    <property type="entry name" value="FBOX"/>
    <property type="match status" value="1"/>
</dbReference>
<evidence type="ECO:0000259" key="2">
    <source>
        <dbReference type="PROSITE" id="PS50181"/>
    </source>
</evidence>
<dbReference type="InterPro" id="IPR036047">
    <property type="entry name" value="F-box-like_dom_sf"/>
</dbReference>
<dbReference type="InterPro" id="IPR050796">
    <property type="entry name" value="SCF_F-box_component"/>
</dbReference>
<feature type="region of interest" description="Disordered" evidence="1">
    <location>
        <begin position="1"/>
        <end position="36"/>
    </location>
</feature>
<sequence length="381" mass="43225">MGNRSDPPNRTKINQNSEGNPSSSSPSTHESDPSLMPDLPNELALEILLRLPTKSLGKFKCVAKSWCSLISSREFIKAHLEIASGSPRFMITVSSSDGCRHELHSVNSILNANAEITPTTEVFDIDYPLNYENSLWPVGSCNGLVCMTTWDHELFVCNPVTKVFVKLPQWGINMVVDLKYLGFGYDALNDDYKVVLFWNDGQISVYSVKTNSWHRMENFHVGWAGIGEGRFLQFASGKFYYPIPDGIEDWKIGSFDLANETFETMDRPNKEERQYEYYELREIGGCLSLTYVDYERDCFDIWVMKDSWVKVFSVSHVDQHPETYYISQSICGLRNGEILCLLKSGLFVYDAETNSSRRCQHVGTIGNAILCVESLVSPLYP</sequence>
<dbReference type="Pfam" id="PF00646">
    <property type="entry name" value="F-box"/>
    <property type="match status" value="1"/>
</dbReference>
<dbReference type="NCBIfam" id="TIGR01640">
    <property type="entry name" value="F_box_assoc_1"/>
    <property type="match status" value="1"/>
</dbReference>